<name>A0A0G4NI90_VERLO</name>
<reference evidence="2" key="1">
    <citation type="submission" date="2015-05" db="EMBL/GenBank/DDBJ databases">
        <authorList>
            <person name="Fogelqvist Johan"/>
        </authorList>
    </citation>
    <scope>NUCLEOTIDE SEQUENCE [LARGE SCALE GENOMIC DNA]</scope>
</reference>
<proteinExistence type="predicted"/>
<sequence>PRRCYSARF</sequence>
<dbReference type="Proteomes" id="UP000045706">
    <property type="component" value="Unassembled WGS sequence"/>
</dbReference>
<feature type="non-terminal residue" evidence="1">
    <location>
        <position position="1"/>
    </location>
</feature>
<protein>
    <submittedName>
        <fullName evidence="1">Uncharacterized protein</fullName>
    </submittedName>
</protein>
<evidence type="ECO:0000313" key="2">
    <source>
        <dbReference type="Proteomes" id="UP000045706"/>
    </source>
</evidence>
<organism evidence="1 2">
    <name type="scientific">Verticillium longisporum</name>
    <name type="common">Verticillium dahliae var. longisporum</name>
    <dbReference type="NCBI Taxonomy" id="100787"/>
    <lineage>
        <taxon>Eukaryota</taxon>
        <taxon>Fungi</taxon>
        <taxon>Dikarya</taxon>
        <taxon>Ascomycota</taxon>
        <taxon>Pezizomycotina</taxon>
        <taxon>Sordariomycetes</taxon>
        <taxon>Hypocreomycetidae</taxon>
        <taxon>Glomerellales</taxon>
        <taxon>Plectosphaerellaceae</taxon>
        <taxon>Verticillium</taxon>
    </lineage>
</organism>
<evidence type="ECO:0000313" key="1">
    <source>
        <dbReference type="EMBL" id="CRK46149.1"/>
    </source>
</evidence>
<gene>
    <name evidence="1" type="ORF">BN1723_019920</name>
</gene>
<accession>A0A0G4NI90</accession>
<dbReference type="EMBL" id="CVQI01035342">
    <property type="protein sequence ID" value="CRK46149.1"/>
    <property type="molecule type" value="Genomic_DNA"/>
</dbReference>